<evidence type="ECO:0000313" key="6">
    <source>
        <dbReference type="Proteomes" id="UP000184476"/>
    </source>
</evidence>
<dbReference type="Pfam" id="PF01522">
    <property type="entry name" value="Polysacc_deac_1"/>
    <property type="match status" value="1"/>
</dbReference>
<dbReference type="Gene3D" id="3.20.20.370">
    <property type="entry name" value="Glycoside hydrolase/deacetylase"/>
    <property type="match status" value="1"/>
</dbReference>
<dbReference type="InterPro" id="IPR002509">
    <property type="entry name" value="NODB_dom"/>
</dbReference>
<evidence type="ECO:0000256" key="1">
    <source>
        <dbReference type="ARBA" id="ARBA00004613"/>
    </source>
</evidence>
<evidence type="ECO:0000256" key="2">
    <source>
        <dbReference type="ARBA" id="ARBA00022729"/>
    </source>
</evidence>
<dbReference type="PANTHER" id="PTHR34216:SF3">
    <property type="entry name" value="POLY-BETA-1,6-N-ACETYL-D-GLUCOSAMINE N-DEACETYLASE"/>
    <property type="match status" value="1"/>
</dbReference>
<dbReference type="CDD" id="cd10970">
    <property type="entry name" value="CE4_DAC_u1_6s"/>
    <property type="match status" value="1"/>
</dbReference>
<feature type="transmembrane region" description="Helical" evidence="3">
    <location>
        <begin position="6"/>
        <end position="23"/>
    </location>
</feature>
<dbReference type="GO" id="GO:0005975">
    <property type="term" value="P:carbohydrate metabolic process"/>
    <property type="evidence" value="ECO:0007669"/>
    <property type="project" value="InterPro"/>
</dbReference>
<dbReference type="PANTHER" id="PTHR34216">
    <property type="match status" value="1"/>
</dbReference>
<dbReference type="GO" id="GO:0016810">
    <property type="term" value="F:hydrolase activity, acting on carbon-nitrogen (but not peptide) bonds"/>
    <property type="evidence" value="ECO:0007669"/>
    <property type="project" value="InterPro"/>
</dbReference>
<keyword evidence="6" id="KW-1185">Reference proteome</keyword>
<gene>
    <name evidence="5" type="ORF">SAMN05444392_101735</name>
</gene>
<dbReference type="InterPro" id="IPR051398">
    <property type="entry name" value="Polysacch_Deacetylase"/>
</dbReference>
<keyword evidence="3" id="KW-0472">Membrane</keyword>
<dbReference type="SUPFAM" id="SSF88713">
    <property type="entry name" value="Glycoside hydrolase/deacetylase"/>
    <property type="match status" value="1"/>
</dbReference>
<feature type="domain" description="NodB homology" evidence="4">
    <location>
        <begin position="72"/>
        <end position="299"/>
    </location>
</feature>
<keyword evidence="3" id="KW-1133">Transmembrane helix</keyword>
<sequence>MDRKLIKVYIFLLVAFIAVFPLVRYKDILITDIADSFTQLINHKIQDITMGMTHCPPSDNQRTKKPLSPNKAKIIFVLDDNWESQYTFAFQVLKRRNFPATIAVIPSKVNQPDYMSLSQLQDVYRNGWDLVNHTFDHKNLSTLDREEQSDQIMRGTAWLNSKCFTQASNIVVYPYGAFNSSTIQVLAEKKYRGARSLIEGFEKNQPYTTYQAKVQNLTTPVTTEQVKDWIDEAIQNKKTLIFVNHRFADQTVDPTSMIYDKTRFVEVVNYLAEVQDKVQVITYSEWLDNEQQIRPSHPN</sequence>
<dbReference type="PROSITE" id="PS51677">
    <property type="entry name" value="NODB"/>
    <property type="match status" value="1"/>
</dbReference>
<organism evidence="5 6">
    <name type="scientific">Seinonella peptonophila</name>
    <dbReference type="NCBI Taxonomy" id="112248"/>
    <lineage>
        <taxon>Bacteria</taxon>
        <taxon>Bacillati</taxon>
        <taxon>Bacillota</taxon>
        <taxon>Bacilli</taxon>
        <taxon>Bacillales</taxon>
        <taxon>Thermoactinomycetaceae</taxon>
        <taxon>Seinonella</taxon>
    </lineage>
</organism>
<dbReference type="RefSeq" id="WP_073152107.1">
    <property type="nucleotide sequence ID" value="NZ_FQVL01000001.1"/>
</dbReference>
<evidence type="ECO:0000259" key="4">
    <source>
        <dbReference type="PROSITE" id="PS51677"/>
    </source>
</evidence>
<dbReference type="EMBL" id="FQVL01000001">
    <property type="protein sequence ID" value="SHE50056.1"/>
    <property type="molecule type" value="Genomic_DNA"/>
</dbReference>
<reference evidence="5 6" key="1">
    <citation type="submission" date="2016-11" db="EMBL/GenBank/DDBJ databases">
        <authorList>
            <person name="Jaros S."/>
            <person name="Januszkiewicz K."/>
            <person name="Wedrychowicz H."/>
        </authorList>
    </citation>
    <scope>NUCLEOTIDE SEQUENCE [LARGE SCALE GENOMIC DNA]</scope>
    <source>
        <strain evidence="5 6">DSM 44666</strain>
    </source>
</reference>
<proteinExistence type="predicted"/>
<keyword evidence="2" id="KW-0732">Signal</keyword>
<name>A0A1M4U0E6_9BACL</name>
<dbReference type="Proteomes" id="UP000184476">
    <property type="component" value="Unassembled WGS sequence"/>
</dbReference>
<evidence type="ECO:0000313" key="5">
    <source>
        <dbReference type="EMBL" id="SHE50056.1"/>
    </source>
</evidence>
<accession>A0A1M4U0E6</accession>
<dbReference type="InterPro" id="IPR011330">
    <property type="entry name" value="Glyco_hydro/deAcase_b/a-brl"/>
</dbReference>
<comment type="subcellular location">
    <subcellularLocation>
        <location evidence="1">Secreted</location>
    </subcellularLocation>
</comment>
<protein>
    <submittedName>
        <fullName evidence="5">Polysaccharide deacetylase</fullName>
    </submittedName>
</protein>
<evidence type="ECO:0000256" key="3">
    <source>
        <dbReference type="SAM" id="Phobius"/>
    </source>
</evidence>
<dbReference type="AlphaFoldDB" id="A0A1M4U0E6"/>
<dbReference type="GO" id="GO:0005576">
    <property type="term" value="C:extracellular region"/>
    <property type="evidence" value="ECO:0007669"/>
    <property type="project" value="UniProtKB-SubCell"/>
</dbReference>
<dbReference type="STRING" id="112248.SAMN05444392_101735"/>
<keyword evidence="3" id="KW-0812">Transmembrane</keyword>